<sequence length="296" mass="33155">MRRNAPERSSNIGLKVVIGILLMMLISSLVYIYKLNEDSKNTLSVVKNEKDALMKDLEITKQSLETTMASNTTMTEELMAEKEKIQQLMAELEKTKSTDITAIAKYKDEVQKLKSKIANLIKQIDGLKKENATLNTKIDSTNIVLKKSRSANDTLISKNNMLAKTIEKGAKLSIVNLQTTAVKQKSSGRQIVTDKASRANVLKISFTIAENQIAKSGDKSYYVQIIDSKNNVLGDKKIESFGDKMLTYSFVSSVRYENKTVKVEKDLPVEDITEGTFFVNVFDKTELVAKTSFSLR</sequence>
<keyword evidence="2" id="KW-1133">Transmembrane helix</keyword>
<evidence type="ECO:0000313" key="4">
    <source>
        <dbReference type="Proteomes" id="UP000198034"/>
    </source>
</evidence>
<dbReference type="InterPro" id="IPR020366">
    <property type="entry name" value="Ies5"/>
</dbReference>
<comment type="caution">
    <text evidence="3">The sequence shown here is derived from an EMBL/GenBank/DDBJ whole genome shotgun (WGS) entry which is preliminary data.</text>
</comment>
<dbReference type="AlphaFoldDB" id="A0A246GAX3"/>
<evidence type="ECO:0000256" key="1">
    <source>
        <dbReference type="SAM" id="Coils"/>
    </source>
</evidence>
<evidence type="ECO:0000256" key="2">
    <source>
        <dbReference type="SAM" id="Phobius"/>
    </source>
</evidence>
<organism evidence="3 4">
    <name type="scientific">Flavobacterium columnare</name>
    <dbReference type="NCBI Taxonomy" id="996"/>
    <lineage>
        <taxon>Bacteria</taxon>
        <taxon>Pseudomonadati</taxon>
        <taxon>Bacteroidota</taxon>
        <taxon>Flavobacteriia</taxon>
        <taxon>Flavobacteriales</taxon>
        <taxon>Flavobacteriaceae</taxon>
        <taxon>Flavobacterium</taxon>
    </lineage>
</organism>
<name>A0A246GAX3_9FLAO</name>
<keyword evidence="2" id="KW-0812">Transmembrane</keyword>
<proteinExistence type="predicted"/>
<dbReference type="EMBL" id="MTCY01000017">
    <property type="protein sequence ID" value="OWP77409.1"/>
    <property type="molecule type" value="Genomic_DNA"/>
</dbReference>
<gene>
    <name evidence="3" type="ORF">BWK62_07425</name>
</gene>
<keyword evidence="2" id="KW-0472">Membrane</keyword>
<feature type="coiled-coil region" evidence="1">
    <location>
        <begin position="71"/>
        <end position="137"/>
    </location>
</feature>
<reference evidence="3 4" key="1">
    <citation type="journal article" date="2017" name="Infect. Genet. Evol.">
        <title>Comparative genome analysis of fish pathogen Flavobacterium columnare reveals extensive sequence diversity within the species.</title>
        <authorList>
            <person name="Kayansamruaj P."/>
            <person name="Dong H.T."/>
            <person name="Hirono I."/>
            <person name="Kondo H."/>
            <person name="Senapin S."/>
            <person name="Rodkhum C."/>
        </authorList>
    </citation>
    <scope>NUCLEOTIDE SEQUENCE [LARGE SCALE GENOMIC DNA]</scope>
    <source>
        <strain evidence="3 4">1214</strain>
    </source>
</reference>
<dbReference type="OrthoDB" id="1115172at2"/>
<evidence type="ECO:0008006" key="5">
    <source>
        <dbReference type="Google" id="ProtNLM"/>
    </source>
</evidence>
<keyword evidence="1" id="KW-0175">Coiled coil</keyword>
<evidence type="ECO:0000313" key="3">
    <source>
        <dbReference type="EMBL" id="OWP77409.1"/>
    </source>
</evidence>
<dbReference type="Pfam" id="PF17335">
    <property type="entry name" value="IES5"/>
    <property type="match status" value="1"/>
</dbReference>
<accession>A0A246GAX3</accession>
<protein>
    <recommendedName>
        <fullName evidence="5">Chromosome segregation protein SMC</fullName>
    </recommendedName>
</protein>
<dbReference type="Proteomes" id="UP000198034">
    <property type="component" value="Unassembled WGS sequence"/>
</dbReference>
<dbReference type="Gene3D" id="1.20.5.1700">
    <property type="match status" value="1"/>
</dbReference>
<feature type="transmembrane region" description="Helical" evidence="2">
    <location>
        <begin position="12"/>
        <end position="33"/>
    </location>
</feature>